<organism evidence="1 2">
    <name type="scientific">Racocetra persica</name>
    <dbReference type="NCBI Taxonomy" id="160502"/>
    <lineage>
        <taxon>Eukaryota</taxon>
        <taxon>Fungi</taxon>
        <taxon>Fungi incertae sedis</taxon>
        <taxon>Mucoromycota</taxon>
        <taxon>Glomeromycotina</taxon>
        <taxon>Glomeromycetes</taxon>
        <taxon>Diversisporales</taxon>
        <taxon>Gigasporaceae</taxon>
        <taxon>Racocetra</taxon>
    </lineage>
</organism>
<keyword evidence="2" id="KW-1185">Reference proteome</keyword>
<comment type="caution">
    <text evidence="1">The sequence shown here is derived from an EMBL/GenBank/DDBJ whole genome shotgun (WGS) entry which is preliminary data.</text>
</comment>
<protein>
    <submittedName>
        <fullName evidence="1">25018_t:CDS:1</fullName>
    </submittedName>
</protein>
<sequence>KYLYPISDNIQIAASQYYCLMLEMQDNIELLARSNIHTEAIINVLTYK</sequence>
<accession>A0ACA9KSY3</accession>
<evidence type="ECO:0000313" key="2">
    <source>
        <dbReference type="Proteomes" id="UP000789920"/>
    </source>
</evidence>
<proteinExistence type="predicted"/>
<evidence type="ECO:0000313" key="1">
    <source>
        <dbReference type="EMBL" id="CAG8491772.1"/>
    </source>
</evidence>
<dbReference type="EMBL" id="CAJVQC010001303">
    <property type="protein sequence ID" value="CAG8491772.1"/>
    <property type="molecule type" value="Genomic_DNA"/>
</dbReference>
<feature type="non-terminal residue" evidence="1">
    <location>
        <position position="1"/>
    </location>
</feature>
<dbReference type="Proteomes" id="UP000789920">
    <property type="component" value="Unassembled WGS sequence"/>
</dbReference>
<name>A0ACA9KSY3_9GLOM</name>
<reference evidence="1" key="1">
    <citation type="submission" date="2021-06" db="EMBL/GenBank/DDBJ databases">
        <authorList>
            <person name="Kallberg Y."/>
            <person name="Tangrot J."/>
            <person name="Rosling A."/>
        </authorList>
    </citation>
    <scope>NUCLEOTIDE SEQUENCE</scope>
    <source>
        <strain evidence="1">MA461A</strain>
    </source>
</reference>
<gene>
    <name evidence="1" type="ORF">RPERSI_LOCUS1421</name>
</gene>